<keyword evidence="2" id="KW-0805">Transcription regulation</keyword>
<dbReference type="PANTHER" id="PTHR34294">
    <property type="entry name" value="TRANSCRIPTIONAL REGULATOR-RELATED"/>
    <property type="match status" value="1"/>
</dbReference>
<evidence type="ECO:0000256" key="3">
    <source>
        <dbReference type="ARBA" id="ARBA00023125"/>
    </source>
</evidence>
<gene>
    <name evidence="6" type="ORF">BX592_1364</name>
</gene>
<feature type="domain" description="Sugar-binding" evidence="5">
    <location>
        <begin position="55"/>
        <end position="309"/>
    </location>
</feature>
<dbReference type="Gene3D" id="3.40.50.1360">
    <property type="match status" value="1"/>
</dbReference>
<sequence>METDELTRLATLYYVDGLTQEDLSRTFSISRAKVGRLLKRAQEEGIVEIRVRHHPRDTSELEQQLVTRFRLERAIVSINHKDQDKQRELLAGLVASHLDRILSDGMIVAVGMGRNISSISQHAISSTRRSCQFVCAIGGAYRGGEAMNADHICRRLAARFGGESETLYAPALVVDPQARAALLQNDTVKQTLDHARRAQLALIGIGDINEDSNMVRMGWFTPEEIVAVRQLGAVGDMMGYDFIDLTGQPARTPFADRVIGLSFEDLVRIPNVIAVASEITKTTAVLGALRTGAINTLATTEAIAQSVLSLDEATRPRQGAGVTGISAS</sequence>
<dbReference type="GO" id="GO:0030246">
    <property type="term" value="F:carbohydrate binding"/>
    <property type="evidence" value="ECO:0007669"/>
    <property type="project" value="InterPro"/>
</dbReference>
<dbReference type="EMBL" id="SORE01000036">
    <property type="protein sequence ID" value="TDY37694.1"/>
    <property type="molecule type" value="Genomic_DNA"/>
</dbReference>
<dbReference type="InterPro" id="IPR036388">
    <property type="entry name" value="WH-like_DNA-bd_sf"/>
</dbReference>
<evidence type="ECO:0000313" key="7">
    <source>
        <dbReference type="Proteomes" id="UP000295509"/>
    </source>
</evidence>
<name>A0A4V3HCM6_9BURK</name>
<comment type="caution">
    <text evidence="6">The sequence shown here is derived from an EMBL/GenBank/DDBJ whole genome shotgun (WGS) entry which is preliminary data.</text>
</comment>
<dbReference type="RefSeq" id="WP_134197023.1">
    <property type="nucleotide sequence ID" value="NZ_JBHLUW010000067.1"/>
</dbReference>
<accession>A0A4V3HCM6</accession>
<organism evidence="6 7">
    <name type="scientific">Paraburkholderia rhizosphaerae</name>
    <dbReference type="NCBI Taxonomy" id="480658"/>
    <lineage>
        <taxon>Bacteria</taxon>
        <taxon>Pseudomonadati</taxon>
        <taxon>Pseudomonadota</taxon>
        <taxon>Betaproteobacteria</taxon>
        <taxon>Burkholderiales</taxon>
        <taxon>Burkholderiaceae</taxon>
        <taxon>Paraburkholderia</taxon>
    </lineage>
</organism>
<dbReference type="AlphaFoldDB" id="A0A4V3HCM6"/>
<comment type="similarity">
    <text evidence="1">Belongs to the SorC transcriptional regulatory family.</text>
</comment>
<dbReference type="SUPFAM" id="SSF46689">
    <property type="entry name" value="Homeodomain-like"/>
    <property type="match status" value="1"/>
</dbReference>
<dbReference type="InterPro" id="IPR009057">
    <property type="entry name" value="Homeodomain-like_sf"/>
</dbReference>
<dbReference type="OrthoDB" id="8339232at2"/>
<dbReference type="InterPro" id="IPR051054">
    <property type="entry name" value="SorC_transcr_regulators"/>
</dbReference>
<dbReference type="InterPro" id="IPR007324">
    <property type="entry name" value="Sugar-bd_dom_put"/>
</dbReference>
<protein>
    <submittedName>
        <fullName evidence="6">DNA-binding transcriptional regulator LsrR (DeoR family)</fullName>
    </submittedName>
</protein>
<keyword evidence="4" id="KW-0804">Transcription</keyword>
<evidence type="ECO:0000256" key="4">
    <source>
        <dbReference type="ARBA" id="ARBA00023163"/>
    </source>
</evidence>
<evidence type="ECO:0000256" key="2">
    <source>
        <dbReference type="ARBA" id="ARBA00023015"/>
    </source>
</evidence>
<evidence type="ECO:0000259" key="5">
    <source>
        <dbReference type="Pfam" id="PF04198"/>
    </source>
</evidence>
<dbReference type="GO" id="GO:0003677">
    <property type="term" value="F:DNA binding"/>
    <property type="evidence" value="ECO:0007669"/>
    <property type="project" value="UniProtKB-KW"/>
</dbReference>
<evidence type="ECO:0000256" key="1">
    <source>
        <dbReference type="ARBA" id="ARBA00010466"/>
    </source>
</evidence>
<evidence type="ECO:0000313" key="6">
    <source>
        <dbReference type="EMBL" id="TDY37694.1"/>
    </source>
</evidence>
<dbReference type="Proteomes" id="UP000295509">
    <property type="component" value="Unassembled WGS sequence"/>
</dbReference>
<proteinExistence type="inferred from homology"/>
<keyword evidence="7" id="KW-1185">Reference proteome</keyword>
<dbReference type="PANTHER" id="PTHR34294:SF12">
    <property type="entry name" value="SUGAR-BINDING TRANSCRIPTIONAL REGULATOR"/>
    <property type="match status" value="1"/>
</dbReference>
<keyword evidence="3 6" id="KW-0238">DNA-binding</keyword>
<dbReference type="SUPFAM" id="SSF100950">
    <property type="entry name" value="NagB/RpiA/CoA transferase-like"/>
    <property type="match status" value="1"/>
</dbReference>
<reference evidence="6 7" key="1">
    <citation type="submission" date="2019-03" db="EMBL/GenBank/DDBJ databases">
        <title>Genomic Encyclopedia of Type Strains, Phase III (KMG-III): the genomes of soil and plant-associated and newly described type strains.</title>
        <authorList>
            <person name="Whitman W."/>
        </authorList>
    </citation>
    <scope>NUCLEOTIDE SEQUENCE [LARGE SCALE GENOMIC DNA]</scope>
    <source>
        <strain evidence="6 7">LMG 29544</strain>
    </source>
</reference>
<dbReference type="InterPro" id="IPR037171">
    <property type="entry name" value="NagB/RpiA_transferase-like"/>
</dbReference>
<dbReference type="Gene3D" id="1.10.10.10">
    <property type="entry name" value="Winged helix-like DNA-binding domain superfamily/Winged helix DNA-binding domain"/>
    <property type="match status" value="1"/>
</dbReference>
<dbReference type="Pfam" id="PF04198">
    <property type="entry name" value="Sugar-bind"/>
    <property type="match status" value="1"/>
</dbReference>